<keyword evidence="3" id="KW-1185">Reference proteome</keyword>
<comment type="caution">
    <text evidence="2">The sequence shown here is derived from an EMBL/GenBank/DDBJ whole genome shotgun (WGS) entry which is preliminary data.</text>
</comment>
<accession>A0AAD6SIW8</accession>
<dbReference type="EMBL" id="JARJCM010000120">
    <property type="protein sequence ID" value="KAJ7027686.1"/>
    <property type="molecule type" value="Genomic_DNA"/>
</dbReference>
<evidence type="ECO:0000313" key="3">
    <source>
        <dbReference type="Proteomes" id="UP001218188"/>
    </source>
</evidence>
<feature type="compositionally biased region" description="Polar residues" evidence="1">
    <location>
        <begin position="11"/>
        <end position="30"/>
    </location>
</feature>
<evidence type="ECO:0000256" key="1">
    <source>
        <dbReference type="SAM" id="MobiDB-lite"/>
    </source>
</evidence>
<dbReference type="Proteomes" id="UP001218188">
    <property type="component" value="Unassembled WGS sequence"/>
</dbReference>
<evidence type="ECO:0000313" key="2">
    <source>
        <dbReference type="EMBL" id="KAJ7027686.1"/>
    </source>
</evidence>
<gene>
    <name evidence="2" type="ORF">C8F04DRAFT_86989</name>
</gene>
<organism evidence="2 3">
    <name type="scientific">Mycena alexandri</name>
    <dbReference type="NCBI Taxonomy" id="1745969"/>
    <lineage>
        <taxon>Eukaryota</taxon>
        <taxon>Fungi</taxon>
        <taxon>Dikarya</taxon>
        <taxon>Basidiomycota</taxon>
        <taxon>Agaricomycotina</taxon>
        <taxon>Agaricomycetes</taxon>
        <taxon>Agaricomycetidae</taxon>
        <taxon>Agaricales</taxon>
        <taxon>Marasmiineae</taxon>
        <taxon>Mycenaceae</taxon>
        <taxon>Mycena</taxon>
    </lineage>
</organism>
<dbReference type="AlphaFoldDB" id="A0AAD6SIW8"/>
<proteinExistence type="predicted"/>
<feature type="region of interest" description="Disordered" evidence="1">
    <location>
        <begin position="1"/>
        <end position="33"/>
    </location>
</feature>
<reference evidence="2" key="1">
    <citation type="submission" date="2023-03" db="EMBL/GenBank/DDBJ databases">
        <title>Massive genome expansion in bonnet fungi (Mycena s.s.) driven by repeated elements and novel gene families across ecological guilds.</title>
        <authorList>
            <consortium name="Lawrence Berkeley National Laboratory"/>
            <person name="Harder C.B."/>
            <person name="Miyauchi S."/>
            <person name="Viragh M."/>
            <person name="Kuo A."/>
            <person name="Thoen E."/>
            <person name="Andreopoulos B."/>
            <person name="Lu D."/>
            <person name="Skrede I."/>
            <person name="Drula E."/>
            <person name="Henrissat B."/>
            <person name="Morin E."/>
            <person name="Kohler A."/>
            <person name="Barry K."/>
            <person name="LaButti K."/>
            <person name="Morin E."/>
            <person name="Salamov A."/>
            <person name="Lipzen A."/>
            <person name="Mereny Z."/>
            <person name="Hegedus B."/>
            <person name="Baldrian P."/>
            <person name="Stursova M."/>
            <person name="Weitz H."/>
            <person name="Taylor A."/>
            <person name="Grigoriev I.V."/>
            <person name="Nagy L.G."/>
            <person name="Martin F."/>
            <person name="Kauserud H."/>
        </authorList>
    </citation>
    <scope>NUCLEOTIDE SEQUENCE</scope>
    <source>
        <strain evidence="2">CBHHK200</strain>
    </source>
</reference>
<name>A0AAD6SIW8_9AGAR</name>
<protein>
    <submittedName>
        <fullName evidence="2">Uncharacterized protein</fullName>
    </submittedName>
</protein>
<feature type="non-terminal residue" evidence="2">
    <location>
        <position position="232"/>
    </location>
</feature>
<sequence length="232" mass="25171">MQDSQEIENAGESSSPYHTATPCPTGSTTHRAAARTCRLHRPTPSYSAPTRASTPTGYCSLREYWRLRTQYEGADGEAKAARGGGTCRQMVDESVMCAGGGGERRTCSVGESGRCAVGVAGVRRGLRSLSSSRAYGAEMNDWRWVARGTVRKRGVRGCEARVRVRSERACAGASCDRETASGCAASWDARYWVTMCCMSSFLVSPALYLRGEERRTGGVRRPECRCEARRGG</sequence>